<protein>
    <submittedName>
        <fullName evidence="2">BQ5605_C041g11952 protein</fullName>
    </submittedName>
</protein>
<gene>
    <name evidence="2" type="primary">BQ5605_C041g11952</name>
    <name evidence="2" type="ORF">BQ5605_C041G11952</name>
</gene>
<feature type="region of interest" description="Disordered" evidence="1">
    <location>
        <begin position="1"/>
        <end position="26"/>
    </location>
</feature>
<evidence type="ECO:0000256" key="1">
    <source>
        <dbReference type="SAM" id="MobiDB-lite"/>
    </source>
</evidence>
<accession>A0A2X0MR10</accession>
<organism evidence="2 3">
    <name type="scientific">Microbotryum silenes-dioicae</name>
    <dbReference type="NCBI Taxonomy" id="796604"/>
    <lineage>
        <taxon>Eukaryota</taxon>
        <taxon>Fungi</taxon>
        <taxon>Dikarya</taxon>
        <taxon>Basidiomycota</taxon>
        <taxon>Pucciniomycotina</taxon>
        <taxon>Microbotryomycetes</taxon>
        <taxon>Microbotryales</taxon>
        <taxon>Microbotryaceae</taxon>
        <taxon>Microbotryum</taxon>
    </lineage>
</organism>
<reference evidence="2 3" key="1">
    <citation type="submission" date="2016-11" db="EMBL/GenBank/DDBJ databases">
        <authorList>
            <person name="Jaros S."/>
            <person name="Januszkiewicz K."/>
            <person name="Wedrychowicz H."/>
        </authorList>
    </citation>
    <scope>NUCLEOTIDE SEQUENCE [LARGE SCALE GENOMIC DNA]</scope>
</reference>
<proteinExistence type="predicted"/>
<dbReference type="EMBL" id="FQNC01000119">
    <property type="protein sequence ID" value="SGZ33281.1"/>
    <property type="molecule type" value="Genomic_DNA"/>
</dbReference>
<evidence type="ECO:0000313" key="2">
    <source>
        <dbReference type="EMBL" id="SGZ33281.1"/>
    </source>
</evidence>
<sequence length="81" mass="9381">MREKGARHLPSSIAAALGDDEDEDEDEDEWRKKMRISICRHVEVFMSKSGNFMSRIKLICSDQIKIRSIKAELEKSRSDLI</sequence>
<name>A0A2X0MR10_9BASI</name>
<dbReference type="Proteomes" id="UP000249464">
    <property type="component" value="Unassembled WGS sequence"/>
</dbReference>
<evidence type="ECO:0000313" key="3">
    <source>
        <dbReference type="Proteomes" id="UP000249464"/>
    </source>
</evidence>
<dbReference type="AlphaFoldDB" id="A0A2X0MR10"/>
<keyword evidence="3" id="KW-1185">Reference proteome</keyword>